<dbReference type="AlphaFoldDB" id="A0A382GKW8"/>
<evidence type="ECO:0000313" key="6">
    <source>
        <dbReference type="EMBL" id="SVB75806.1"/>
    </source>
</evidence>
<dbReference type="PROSITE" id="PS01012">
    <property type="entry name" value="FOLYLPOLYGLU_SYNT_2"/>
    <property type="match status" value="1"/>
</dbReference>
<proteinExistence type="inferred from homology"/>
<feature type="domain" description="Mur ligase central" evidence="5">
    <location>
        <begin position="21"/>
        <end position="161"/>
    </location>
</feature>
<dbReference type="NCBIfam" id="TIGR01499">
    <property type="entry name" value="folC"/>
    <property type="match status" value="1"/>
</dbReference>
<dbReference type="EMBL" id="UINC01056141">
    <property type="protein sequence ID" value="SVB75806.1"/>
    <property type="molecule type" value="Genomic_DNA"/>
</dbReference>
<dbReference type="InterPro" id="IPR018109">
    <property type="entry name" value="Folylpolyglutamate_synth_CS"/>
</dbReference>
<gene>
    <name evidence="6" type="ORF">METZ01_LOCUS228660</name>
</gene>
<evidence type="ECO:0000259" key="5">
    <source>
        <dbReference type="Pfam" id="PF08245"/>
    </source>
</evidence>
<comment type="similarity">
    <text evidence="1">Belongs to the folylpolyglutamate synthase family.</text>
</comment>
<keyword evidence="3" id="KW-0547">Nucleotide-binding</keyword>
<keyword evidence="2" id="KW-0436">Ligase</keyword>
<accession>A0A382GKW8</accession>
<dbReference type="PANTHER" id="PTHR11136:SF0">
    <property type="entry name" value="DIHYDROFOLATE SYNTHETASE-RELATED"/>
    <property type="match status" value="1"/>
</dbReference>
<dbReference type="PANTHER" id="PTHR11136">
    <property type="entry name" value="FOLYLPOLYGLUTAMATE SYNTHASE-RELATED"/>
    <property type="match status" value="1"/>
</dbReference>
<name>A0A382GKW8_9ZZZZ</name>
<dbReference type="Pfam" id="PF08245">
    <property type="entry name" value="Mur_ligase_M"/>
    <property type="match status" value="1"/>
</dbReference>
<reference evidence="6" key="1">
    <citation type="submission" date="2018-05" db="EMBL/GenBank/DDBJ databases">
        <authorList>
            <person name="Lanie J.A."/>
            <person name="Ng W.-L."/>
            <person name="Kazmierczak K.M."/>
            <person name="Andrzejewski T.M."/>
            <person name="Davidsen T.M."/>
            <person name="Wayne K.J."/>
            <person name="Tettelin H."/>
            <person name="Glass J.I."/>
            <person name="Rusch D."/>
            <person name="Podicherti R."/>
            <person name="Tsui H.-C.T."/>
            <person name="Winkler M.E."/>
        </authorList>
    </citation>
    <scope>NUCLEOTIDE SEQUENCE</scope>
</reference>
<dbReference type="Gene3D" id="3.40.1190.10">
    <property type="entry name" value="Mur-like, catalytic domain"/>
    <property type="match status" value="1"/>
</dbReference>
<dbReference type="InterPro" id="IPR001645">
    <property type="entry name" value="Folylpolyglutamate_synth"/>
</dbReference>
<organism evidence="6">
    <name type="scientific">marine metagenome</name>
    <dbReference type="NCBI Taxonomy" id="408172"/>
    <lineage>
        <taxon>unclassified sequences</taxon>
        <taxon>metagenomes</taxon>
        <taxon>ecological metagenomes</taxon>
    </lineage>
</organism>
<dbReference type="InterPro" id="IPR013221">
    <property type="entry name" value="Mur_ligase_cen"/>
</dbReference>
<dbReference type="InterPro" id="IPR036565">
    <property type="entry name" value="Mur-like_cat_sf"/>
</dbReference>
<evidence type="ECO:0000256" key="3">
    <source>
        <dbReference type="ARBA" id="ARBA00022741"/>
    </source>
</evidence>
<keyword evidence="4" id="KW-0067">ATP-binding</keyword>
<evidence type="ECO:0000256" key="4">
    <source>
        <dbReference type="ARBA" id="ARBA00022840"/>
    </source>
</evidence>
<evidence type="ECO:0000256" key="2">
    <source>
        <dbReference type="ARBA" id="ARBA00022598"/>
    </source>
</evidence>
<evidence type="ECO:0000256" key="1">
    <source>
        <dbReference type="ARBA" id="ARBA00008276"/>
    </source>
</evidence>
<feature type="non-terminal residue" evidence="6">
    <location>
        <position position="177"/>
    </location>
</feature>
<sequence length="177" mass="18200">MERLLNILGNPETQLPSVLHIAGTNGKGSTSAYLEAMLRAGGQQVDAYTSPHLVHFNERIRLNGTDITAPCLAELLSECEAANAGASITFFEITTAAAFLAFARSAADFLLLEVGLGGRLDATNVVARPALSVITPVSIDHTQYLGASLAGIAGEKAGILKAGVPAIVGEQAGAAET</sequence>
<dbReference type="GO" id="GO:0005524">
    <property type="term" value="F:ATP binding"/>
    <property type="evidence" value="ECO:0007669"/>
    <property type="project" value="UniProtKB-KW"/>
</dbReference>
<dbReference type="GO" id="GO:0005737">
    <property type="term" value="C:cytoplasm"/>
    <property type="evidence" value="ECO:0007669"/>
    <property type="project" value="TreeGrafter"/>
</dbReference>
<dbReference type="GO" id="GO:0008841">
    <property type="term" value="F:dihydrofolate synthase activity"/>
    <property type="evidence" value="ECO:0007669"/>
    <property type="project" value="TreeGrafter"/>
</dbReference>
<protein>
    <recommendedName>
        <fullName evidence="5">Mur ligase central domain-containing protein</fullName>
    </recommendedName>
</protein>
<dbReference type="GO" id="GO:0004326">
    <property type="term" value="F:tetrahydrofolylpolyglutamate synthase activity"/>
    <property type="evidence" value="ECO:0007669"/>
    <property type="project" value="InterPro"/>
</dbReference>
<dbReference type="SUPFAM" id="SSF53623">
    <property type="entry name" value="MurD-like peptide ligases, catalytic domain"/>
    <property type="match status" value="1"/>
</dbReference>